<dbReference type="RefSeq" id="WP_350270733.1">
    <property type="nucleotide sequence ID" value="NZ_CP158281.1"/>
</dbReference>
<keyword evidence="1" id="KW-0456">Lyase</keyword>
<evidence type="ECO:0000313" key="1">
    <source>
        <dbReference type="EMBL" id="XBV89893.1"/>
    </source>
</evidence>
<proteinExistence type="predicted"/>
<accession>A0AAU7UN64</accession>
<dbReference type="GO" id="GO:0009190">
    <property type="term" value="P:cyclic nucleotide biosynthetic process"/>
    <property type="evidence" value="ECO:0007669"/>
    <property type="project" value="InterPro"/>
</dbReference>
<dbReference type="EMBL" id="CP158281">
    <property type="protein sequence ID" value="XBV89893.1"/>
    <property type="molecule type" value="Genomic_DNA"/>
</dbReference>
<dbReference type="KEGG" id="bkr:AAFP32_03960"/>
<dbReference type="GO" id="GO:0004016">
    <property type="term" value="F:adenylate cyclase activity"/>
    <property type="evidence" value="ECO:0007669"/>
    <property type="project" value="UniProtKB-ARBA"/>
</dbReference>
<protein>
    <submittedName>
        <fullName evidence="1">Adenylate/guanylate cyclase domain-containing protein</fullName>
        <ecNumber evidence="1">4.6.1.-</ecNumber>
    </submittedName>
</protein>
<name>A0AAU7UN64_9MICO</name>
<organism evidence="1">
    <name type="scientific">Brevibacterium koreense</name>
    <dbReference type="NCBI Taxonomy" id="3140787"/>
    <lineage>
        <taxon>Bacteria</taxon>
        <taxon>Bacillati</taxon>
        <taxon>Actinomycetota</taxon>
        <taxon>Actinomycetes</taxon>
        <taxon>Micrococcales</taxon>
        <taxon>Brevibacteriaceae</taxon>
        <taxon>Brevibacterium</taxon>
    </lineage>
</organism>
<dbReference type="CDD" id="cd07302">
    <property type="entry name" value="CHD"/>
    <property type="match status" value="1"/>
</dbReference>
<dbReference type="Gene3D" id="3.30.70.1230">
    <property type="entry name" value="Nucleotide cyclase"/>
    <property type="match status" value="1"/>
</dbReference>
<dbReference type="AlphaFoldDB" id="A0AAU7UN64"/>
<dbReference type="EC" id="4.6.1.-" evidence="1"/>
<sequence length="232" mass="25552">MYPEVETSVFDILNEPWNITNGTVVPETSDIVMKNGGRVVDATYLYADLAGSSRLAHIKQNEVAAKIIRAYINTAVRILRHKGGEIRSFDGDRVMAIFIGKSKNNDAVRAALAINWAVECVIAPAIERRWSDIAKSYTIGHGIGIDTGEALIVRGGARENNDLISIGDAPNDAAHLSDYRLWPINITEAVYDALMDPQKLLPDGGNFWRSSDGRQALGGYAPLYHTNAWWKI</sequence>
<dbReference type="GO" id="GO:0035556">
    <property type="term" value="P:intracellular signal transduction"/>
    <property type="evidence" value="ECO:0007669"/>
    <property type="project" value="InterPro"/>
</dbReference>
<dbReference type="InterPro" id="IPR029787">
    <property type="entry name" value="Nucleotide_cyclase"/>
</dbReference>
<gene>
    <name evidence="1" type="ORF">AAFP32_03960</name>
</gene>
<dbReference type="SUPFAM" id="SSF55073">
    <property type="entry name" value="Nucleotide cyclase"/>
    <property type="match status" value="1"/>
</dbReference>
<reference evidence="1" key="1">
    <citation type="submission" date="2024-06" db="EMBL/GenBank/DDBJ databases">
        <title>Brevibacterium koreense sp. nov., isolated from jogae-jeotgal, a Korean fermented seafood.</title>
        <authorList>
            <person name="Whon T.W."/>
            <person name="Nam S."/>
            <person name="Kim Y."/>
        </authorList>
    </citation>
    <scope>NUCLEOTIDE SEQUENCE</scope>
    <source>
        <strain evidence="1">CBA3109</strain>
    </source>
</reference>
<dbReference type="InterPro" id="IPR001054">
    <property type="entry name" value="A/G_cyclase"/>
</dbReference>